<feature type="compositionally biased region" description="Polar residues" evidence="10">
    <location>
        <begin position="444"/>
        <end position="459"/>
    </location>
</feature>
<evidence type="ECO:0000313" key="13">
    <source>
        <dbReference type="EMBL" id="KRK24463.1"/>
    </source>
</evidence>
<evidence type="ECO:0000259" key="12">
    <source>
        <dbReference type="PROSITE" id="PS50979"/>
    </source>
</evidence>
<dbReference type="PROSITE" id="PS00867">
    <property type="entry name" value="CPSASE_2"/>
    <property type="match status" value="1"/>
</dbReference>
<evidence type="ECO:0000256" key="3">
    <source>
        <dbReference type="ARBA" id="ARBA00022598"/>
    </source>
</evidence>
<organism evidence="13 14">
    <name type="scientific">Lactiplantibacillus pentosus DSM 20314</name>
    <dbReference type="NCBI Taxonomy" id="1423791"/>
    <lineage>
        <taxon>Bacteria</taxon>
        <taxon>Bacillati</taxon>
        <taxon>Bacillota</taxon>
        <taxon>Bacilli</taxon>
        <taxon>Lactobacillales</taxon>
        <taxon>Lactobacillaceae</taxon>
        <taxon>Lactiplantibacillus</taxon>
    </lineage>
</organism>
<evidence type="ECO:0000256" key="7">
    <source>
        <dbReference type="ARBA" id="ARBA00023267"/>
    </source>
</evidence>
<evidence type="ECO:0000256" key="8">
    <source>
        <dbReference type="ARBA" id="ARBA00048600"/>
    </source>
</evidence>
<dbReference type="InterPro" id="IPR011761">
    <property type="entry name" value="ATP-grasp"/>
</dbReference>
<dbReference type="Gene3D" id="3.30.470.20">
    <property type="entry name" value="ATP-grasp fold, B domain"/>
    <property type="match status" value="1"/>
</dbReference>
<evidence type="ECO:0000313" key="14">
    <source>
        <dbReference type="Proteomes" id="UP000051020"/>
    </source>
</evidence>
<protein>
    <recommendedName>
        <fullName evidence="2">biotin carboxylase</fullName>
        <ecNumber evidence="2">6.3.4.14</ecNumber>
    </recommendedName>
</protein>
<evidence type="ECO:0000256" key="2">
    <source>
        <dbReference type="ARBA" id="ARBA00013263"/>
    </source>
</evidence>
<evidence type="ECO:0000256" key="6">
    <source>
        <dbReference type="ARBA" id="ARBA00023211"/>
    </source>
</evidence>
<keyword evidence="7" id="KW-0092">Biotin</keyword>
<feature type="region of interest" description="Disordered" evidence="10">
    <location>
        <begin position="438"/>
        <end position="459"/>
    </location>
</feature>
<keyword evidence="3" id="KW-0436">Ligase</keyword>
<dbReference type="PANTHER" id="PTHR48095:SF2">
    <property type="entry name" value="BIOTIN CARBOXYLASE, CHLOROPLASTIC"/>
    <property type="match status" value="1"/>
</dbReference>
<accession>A0A837R9I6</accession>
<dbReference type="PANTHER" id="PTHR48095">
    <property type="entry name" value="PYRUVATE CARBOXYLASE SUBUNIT A"/>
    <property type="match status" value="1"/>
</dbReference>
<keyword evidence="6" id="KW-0464">Manganese</keyword>
<dbReference type="EC" id="6.3.4.14" evidence="2"/>
<evidence type="ECO:0000256" key="1">
    <source>
        <dbReference type="ARBA" id="ARBA00003761"/>
    </source>
</evidence>
<dbReference type="PROSITE" id="PS50975">
    <property type="entry name" value="ATP_GRASP"/>
    <property type="match status" value="1"/>
</dbReference>
<keyword evidence="5 9" id="KW-0067">ATP-binding</keyword>
<dbReference type="Pfam" id="PF02786">
    <property type="entry name" value="CPSase_L_D2"/>
    <property type="match status" value="1"/>
</dbReference>
<sequence>MKRVLIANRGEIAVRIIRACRVRHIQTVAVYSTVDRDALHVRMADMAICIGPGEPQESYLNQARLISAAQVMGADAIHPGYGFLSENAEFAQRCIDNHLIFIGPTPETIALLGDKAAARTAMQNANIPVIPGSPRLTDVQKACQAASNIGYPVMLKAVAGGGGKGMRIINGEEEMKQVFSIASEEANAAFGNAEMYIEKLILKPRHIEIQVLADEHGHVLSLGERDCSLQQYHQKVIEEAPSSIDVESRVTLQQLARNVTKTLGFRGVGTLEFLYCAPGQYYFMEMNTRIQVEHPVTELITGLDLVDAQLGVANQEPLLLQQSDVQLDGHAIECRVTALAPGRVSGLHLPGGNGIRVDTALYQGYMIPPNYDALIAKIIAYGPTRAIAIRKLQVAISETVIMGVPTNLDFVDQLIHNAKWLDNQFDIEFIDEVVKNRRSHHDTSNVQTSVSPRTISGTK</sequence>
<comment type="catalytic activity">
    <reaction evidence="8">
        <text>N(6)-biotinyl-L-lysyl-[protein] + hydrogencarbonate + ATP = N(6)-carboxybiotinyl-L-lysyl-[protein] + ADP + phosphate + H(+)</text>
        <dbReference type="Rhea" id="RHEA:13501"/>
        <dbReference type="Rhea" id="RHEA-COMP:10505"/>
        <dbReference type="Rhea" id="RHEA-COMP:10506"/>
        <dbReference type="ChEBI" id="CHEBI:15378"/>
        <dbReference type="ChEBI" id="CHEBI:17544"/>
        <dbReference type="ChEBI" id="CHEBI:30616"/>
        <dbReference type="ChEBI" id="CHEBI:43474"/>
        <dbReference type="ChEBI" id="CHEBI:83144"/>
        <dbReference type="ChEBI" id="CHEBI:83145"/>
        <dbReference type="ChEBI" id="CHEBI:456216"/>
        <dbReference type="EC" id="6.3.4.14"/>
    </reaction>
</comment>
<dbReference type="EMBL" id="AZCU01000010">
    <property type="protein sequence ID" value="KRK24463.1"/>
    <property type="molecule type" value="Genomic_DNA"/>
</dbReference>
<dbReference type="Pfam" id="PF00289">
    <property type="entry name" value="Biotin_carb_N"/>
    <property type="match status" value="1"/>
</dbReference>
<dbReference type="Proteomes" id="UP000051020">
    <property type="component" value="Unassembled WGS sequence"/>
</dbReference>
<feature type="domain" description="ATP-grasp" evidence="11">
    <location>
        <begin position="119"/>
        <end position="314"/>
    </location>
</feature>
<dbReference type="InterPro" id="IPR005479">
    <property type="entry name" value="CPAse_ATP-bd"/>
</dbReference>
<dbReference type="PROSITE" id="PS50979">
    <property type="entry name" value="BC"/>
    <property type="match status" value="1"/>
</dbReference>
<dbReference type="FunFam" id="3.40.50.20:FF:000010">
    <property type="entry name" value="Propionyl-CoA carboxylase subunit alpha"/>
    <property type="match status" value="1"/>
</dbReference>
<evidence type="ECO:0000256" key="4">
    <source>
        <dbReference type="ARBA" id="ARBA00022741"/>
    </source>
</evidence>
<dbReference type="InterPro" id="IPR005481">
    <property type="entry name" value="BC-like_N"/>
</dbReference>
<dbReference type="InterPro" id="IPR051602">
    <property type="entry name" value="ACC_Biotin_Carboxylase"/>
</dbReference>
<comment type="caution">
    <text evidence="13">The sequence shown here is derived from an EMBL/GenBank/DDBJ whole genome shotgun (WGS) entry which is preliminary data.</text>
</comment>
<dbReference type="SUPFAM" id="SSF56059">
    <property type="entry name" value="Glutathione synthetase ATP-binding domain-like"/>
    <property type="match status" value="1"/>
</dbReference>
<dbReference type="InterPro" id="IPR016185">
    <property type="entry name" value="PreATP-grasp_dom_sf"/>
</dbReference>
<dbReference type="RefSeq" id="WP_050339379.1">
    <property type="nucleotide sequence ID" value="NZ_AZCU01000010.1"/>
</dbReference>
<dbReference type="InterPro" id="IPR011054">
    <property type="entry name" value="Rudment_hybrid_motif"/>
</dbReference>
<reference evidence="13 14" key="1">
    <citation type="journal article" date="2015" name="Genome Announc.">
        <title>Expanding the biotechnology potential of lactobacilli through comparative genomics of 213 strains and associated genera.</title>
        <authorList>
            <person name="Sun Z."/>
            <person name="Harris H.M."/>
            <person name="McCann A."/>
            <person name="Guo C."/>
            <person name="Argimon S."/>
            <person name="Zhang W."/>
            <person name="Yang X."/>
            <person name="Jeffery I.B."/>
            <person name="Cooney J.C."/>
            <person name="Kagawa T.F."/>
            <person name="Liu W."/>
            <person name="Song Y."/>
            <person name="Salvetti E."/>
            <person name="Wrobel A."/>
            <person name="Rasinkangas P."/>
            <person name="Parkhill J."/>
            <person name="Rea M.C."/>
            <person name="O'Sullivan O."/>
            <person name="Ritari J."/>
            <person name="Douillard F.P."/>
            <person name="Paul Ross R."/>
            <person name="Yang R."/>
            <person name="Briner A.E."/>
            <person name="Felis G.E."/>
            <person name="de Vos W.M."/>
            <person name="Barrangou R."/>
            <person name="Klaenhammer T.R."/>
            <person name="Caufield P.W."/>
            <person name="Cui Y."/>
            <person name="Zhang H."/>
            <person name="O'Toole P.W."/>
        </authorList>
    </citation>
    <scope>NUCLEOTIDE SEQUENCE [LARGE SCALE GENOMIC DNA]</scope>
    <source>
        <strain evidence="13 14">DSM 20314</strain>
    </source>
</reference>
<evidence type="ECO:0000259" key="11">
    <source>
        <dbReference type="PROSITE" id="PS50975"/>
    </source>
</evidence>
<evidence type="ECO:0000256" key="10">
    <source>
        <dbReference type="SAM" id="MobiDB-lite"/>
    </source>
</evidence>
<dbReference type="FunFam" id="3.30.1490.20:FF:000003">
    <property type="entry name" value="acetyl-CoA carboxylase isoform X1"/>
    <property type="match status" value="1"/>
</dbReference>
<dbReference type="InterPro" id="IPR005482">
    <property type="entry name" value="Biotin_COase_C"/>
</dbReference>
<dbReference type="SUPFAM" id="SSF51246">
    <property type="entry name" value="Rudiment single hybrid motif"/>
    <property type="match status" value="1"/>
</dbReference>
<name>A0A837R9I6_LACPE</name>
<dbReference type="GO" id="GO:0004075">
    <property type="term" value="F:biotin carboxylase activity"/>
    <property type="evidence" value="ECO:0007669"/>
    <property type="project" value="UniProtKB-EC"/>
</dbReference>
<dbReference type="GO" id="GO:0046872">
    <property type="term" value="F:metal ion binding"/>
    <property type="evidence" value="ECO:0007669"/>
    <property type="project" value="InterPro"/>
</dbReference>
<dbReference type="SUPFAM" id="SSF52440">
    <property type="entry name" value="PreATP-grasp domain"/>
    <property type="match status" value="1"/>
</dbReference>
<gene>
    <name evidence="13" type="ORF">FD24_GL000388</name>
</gene>
<comment type="function">
    <text evidence="1">This protein is a component of the acetyl coenzyme A carboxylase complex; first, biotin carboxylase catalyzes the carboxylation of the carrier protein and then the transcarboxylase transfers the carboxyl group to form malonyl-CoA.</text>
</comment>
<evidence type="ECO:0000256" key="9">
    <source>
        <dbReference type="PROSITE-ProRule" id="PRU00409"/>
    </source>
</evidence>
<keyword evidence="4 9" id="KW-0547">Nucleotide-binding</keyword>
<dbReference type="SMART" id="SM00878">
    <property type="entry name" value="Biotin_carb_C"/>
    <property type="match status" value="1"/>
</dbReference>
<proteinExistence type="predicted"/>
<evidence type="ECO:0000256" key="5">
    <source>
        <dbReference type="ARBA" id="ARBA00022840"/>
    </source>
</evidence>
<dbReference type="AlphaFoldDB" id="A0A837R9I6"/>
<dbReference type="InterPro" id="IPR011764">
    <property type="entry name" value="Biotin_carboxylation_dom"/>
</dbReference>
<dbReference type="NCBIfam" id="NF006367">
    <property type="entry name" value="PRK08591.1"/>
    <property type="match status" value="1"/>
</dbReference>
<feature type="domain" description="Biotin carboxylation" evidence="12">
    <location>
        <begin position="1"/>
        <end position="435"/>
    </location>
</feature>
<dbReference type="GO" id="GO:0005524">
    <property type="term" value="F:ATP binding"/>
    <property type="evidence" value="ECO:0007669"/>
    <property type="project" value="UniProtKB-UniRule"/>
</dbReference>
<dbReference type="GeneID" id="49394508"/>
<dbReference type="Pfam" id="PF02785">
    <property type="entry name" value="Biotin_carb_C"/>
    <property type="match status" value="1"/>
</dbReference>